<evidence type="ECO:0000256" key="2">
    <source>
        <dbReference type="SAM" id="Phobius"/>
    </source>
</evidence>
<dbReference type="EMBL" id="CP107941">
    <property type="protein sequence ID" value="WUI79843.1"/>
    <property type="molecule type" value="Genomic_DNA"/>
</dbReference>
<dbReference type="RefSeq" id="WP_328365295.1">
    <property type="nucleotide sequence ID" value="NZ_CP107936.1"/>
</dbReference>
<proteinExistence type="predicted"/>
<evidence type="ECO:0000313" key="4">
    <source>
        <dbReference type="Proteomes" id="UP001346877"/>
    </source>
</evidence>
<name>A0ABZ1P747_9ACTN</name>
<accession>A0ABZ1P747</accession>
<keyword evidence="2" id="KW-0472">Membrane</keyword>
<keyword evidence="2" id="KW-1133">Transmembrane helix</keyword>
<dbReference type="Proteomes" id="UP001346877">
    <property type="component" value="Chromosome"/>
</dbReference>
<feature type="transmembrane region" description="Helical" evidence="2">
    <location>
        <begin position="15"/>
        <end position="38"/>
    </location>
</feature>
<protein>
    <submittedName>
        <fullName evidence="3">PH domain-containing protein</fullName>
    </submittedName>
</protein>
<gene>
    <name evidence="3" type="ORF">OG375_17880</name>
</gene>
<evidence type="ECO:0000313" key="3">
    <source>
        <dbReference type="EMBL" id="WUI79843.1"/>
    </source>
</evidence>
<reference evidence="3 4" key="1">
    <citation type="submission" date="2022-10" db="EMBL/GenBank/DDBJ databases">
        <title>The complete genomes of actinobacterial strains from the NBC collection.</title>
        <authorList>
            <person name="Joergensen T.S."/>
            <person name="Alvarez Arevalo M."/>
            <person name="Sterndorff E.B."/>
            <person name="Faurdal D."/>
            <person name="Vuksanovic O."/>
            <person name="Mourched A.-S."/>
            <person name="Charusanti P."/>
            <person name="Shaw S."/>
            <person name="Blin K."/>
            <person name="Weber T."/>
        </authorList>
    </citation>
    <scope>NUCLEOTIDE SEQUENCE [LARGE SCALE GENOMIC DNA]</scope>
    <source>
        <strain evidence="3 4">NBC_00396</strain>
    </source>
</reference>
<sequence length="170" mass="18793">MPIDLQEVRVWRLGVALRIFSGLLMGVVAVGVLVFSAYQASAPDGDLRPVLAIAVPYGLLGFVLWRHIFHPRLSAGPEGLILHSQWRTFHVPWSAVVRCDPGYHGIAITCADGSRVMAPAPQKSNLSRWLGRTTRADDVADYLEQRAREHQRQSKRVASRVSDDGQGNNT</sequence>
<feature type="region of interest" description="Disordered" evidence="1">
    <location>
        <begin position="148"/>
        <end position="170"/>
    </location>
</feature>
<feature type="transmembrane region" description="Helical" evidence="2">
    <location>
        <begin position="50"/>
        <end position="69"/>
    </location>
</feature>
<organism evidence="3 4">
    <name type="scientific">Micromonospora zamorensis</name>
    <dbReference type="NCBI Taxonomy" id="709883"/>
    <lineage>
        <taxon>Bacteria</taxon>
        <taxon>Bacillati</taxon>
        <taxon>Actinomycetota</taxon>
        <taxon>Actinomycetes</taxon>
        <taxon>Micromonosporales</taxon>
        <taxon>Micromonosporaceae</taxon>
        <taxon>Micromonospora</taxon>
    </lineage>
</organism>
<keyword evidence="4" id="KW-1185">Reference proteome</keyword>
<keyword evidence="2" id="KW-0812">Transmembrane</keyword>
<evidence type="ECO:0000256" key="1">
    <source>
        <dbReference type="SAM" id="MobiDB-lite"/>
    </source>
</evidence>